<name>R7Z5Q4_CONA1</name>
<keyword evidence="2" id="KW-1133">Transmembrane helix</keyword>
<evidence type="ECO:0000256" key="2">
    <source>
        <dbReference type="SAM" id="Phobius"/>
    </source>
</evidence>
<evidence type="ECO:0000313" key="4">
    <source>
        <dbReference type="EMBL" id="EON69515.1"/>
    </source>
</evidence>
<keyword evidence="5" id="KW-1185">Reference proteome</keyword>
<feature type="region of interest" description="Disordered" evidence="1">
    <location>
        <begin position="215"/>
        <end position="252"/>
    </location>
</feature>
<evidence type="ECO:0000256" key="3">
    <source>
        <dbReference type="SAM" id="SignalP"/>
    </source>
</evidence>
<sequence>MTRFISKRLPIVVLLSALQAMAQTCYWPNGDPAPGYVACNPQESYSMCCRGDSLAACLSTGLCIWLQDFSIDRGACTDRDWSSNWCSPTCRDTPDDEHADVTPCANNPATYCCANGTSGIVAEDVILPNSMFASVYMPPAVSTGSATSSLLSTPSSLAPSVVTTTAASTARLASDTCHEVAIGAGVGATLGIAFLAALGLYFWERRRAKAYKSAVSHPEPWGAPENPADKYNQLPLELPVRPPEMGDTSVKP</sequence>
<protein>
    <recommendedName>
        <fullName evidence="6">Mid2 domain-containing protein</fullName>
    </recommendedName>
</protein>
<proteinExistence type="predicted"/>
<dbReference type="STRING" id="1168221.R7Z5Q4"/>
<dbReference type="AlphaFoldDB" id="R7Z5Q4"/>
<organism evidence="4 5">
    <name type="scientific">Coniosporium apollinis (strain CBS 100218)</name>
    <name type="common">Rock-inhabiting black yeast</name>
    <dbReference type="NCBI Taxonomy" id="1168221"/>
    <lineage>
        <taxon>Eukaryota</taxon>
        <taxon>Fungi</taxon>
        <taxon>Dikarya</taxon>
        <taxon>Ascomycota</taxon>
        <taxon>Pezizomycotina</taxon>
        <taxon>Dothideomycetes</taxon>
        <taxon>Dothideomycetes incertae sedis</taxon>
        <taxon>Coniosporium</taxon>
    </lineage>
</organism>
<dbReference type="eggNOG" id="ENOG502RUAF">
    <property type="taxonomic scope" value="Eukaryota"/>
</dbReference>
<dbReference type="EMBL" id="JH767616">
    <property type="protein sequence ID" value="EON69515.1"/>
    <property type="molecule type" value="Genomic_DNA"/>
</dbReference>
<dbReference type="OrthoDB" id="5215637at2759"/>
<feature type="transmembrane region" description="Helical" evidence="2">
    <location>
        <begin position="180"/>
        <end position="203"/>
    </location>
</feature>
<dbReference type="GeneID" id="19906086"/>
<evidence type="ECO:0000313" key="5">
    <source>
        <dbReference type="Proteomes" id="UP000016924"/>
    </source>
</evidence>
<dbReference type="HOGENOM" id="CLU_055859_6_1_1"/>
<dbReference type="OMA" id="CHEVAIG"/>
<keyword evidence="2" id="KW-0812">Transmembrane</keyword>
<evidence type="ECO:0000256" key="1">
    <source>
        <dbReference type="SAM" id="MobiDB-lite"/>
    </source>
</evidence>
<dbReference type="Proteomes" id="UP000016924">
    <property type="component" value="Unassembled WGS sequence"/>
</dbReference>
<dbReference type="RefSeq" id="XP_007784832.1">
    <property type="nucleotide sequence ID" value="XM_007786642.1"/>
</dbReference>
<evidence type="ECO:0008006" key="6">
    <source>
        <dbReference type="Google" id="ProtNLM"/>
    </source>
</evidence>
<gene>
    <name evidence="4" type="ORF">W97_08775</name>
</gene>
<feature type="signal peptide" evidence="3">
    <location>
        <begin position="1"/>
        <end position="24"/>
    </location>
</feature>
<reference evidence="5" key="1">
    <citation type="submission" date="2012-06" db="EMBL/GenBank/DDBJ databases">
        <title>The genome sequence of Coniosporium apollinis CBS 100218.</title>
        <authorList>
            <consortium name="The Broad Institute Genome Sequencing Platform"/>
            <person name="Cuomo C."/>
            <person name="Gorbushina A."/>
            <person name="Noack S."/>
            <person name="Walker B."/>
            <person name="Young S.K."/>
            <person name="Zeng Q."/>
            <person name="Gargeya S."/>
            <person name="Fitzgerald M."/>
            <person name="Haas B."/>
            <person name="Abouelleil A."/>
            <person name="Alvarado L."/>
            <person name="Arachchi H.M."/>
            <person name="Berlin A.M."/>
            <person name="Chapman S.B."/>
            <person name="Goldberg J."/>
            <person name="Griggs A."/>
            <person name="Gujja S."/>
            <person name="Hansen M."/>
            <person name="Howarth C."/>
            <person name="Imamovic A."/>
            <person name="Larimer J."/>
            <person name="McCowan C."/>
            <person name="Montmayeur A."/>
            <person name="Murphy C."/>
            <person name="Neiman D."/>
            <person name="Pearson M."/>
            <person name="Priest M."/>
            <person name="Roberts A."/>
            <person name="Saif S."/>
            <person name="Shea T."/>
            <person name="Sisk P."/>
            <person name="Sykes S."/>
            <person name="Wortman J."/>
            <person name="Nusbaum C."/>
            <person name="Birren B."/>
        </authorList>
    </citation>
    <scope>NUCLEOTIDE SEQUENCE [LARGE SCALE GENOMIC DNA]</scope>
    <source>
        <strain evidence="5">CBS 100218</strain>
    </source>
</reference>
<keyword evidence="3" id="KW-0732">Signal</keyword>
<feature type="chain" id="PRO_5004461437" description="Mid2 domain-containing protein" evidence="3">
    <location>
        <begin position="25"/>
        <end position="252"/>
    </location>
</feature>
<accession>R7Z5Q4</accession>
<keyword evidence="2" id="KW-0472">Membrane</keyword>